<dbReference type="InterPro" id="IPR016187">
    <property type="entry name" value="CTDL_fold"/>
</dbReference>
<sequence length="118" mass="13148">MEYCNVNFTDGKLAEPLSEVEINATNNVVFVMNKLAWLGARREPITGQFKWEVSNQTLAYSKLQLSSSSTPEDCILIQNGDAKNSDCNKSYSFVCETEITKCNSVMTDALSLSNNCFK</sequence>
<name>A0AAV2HMG7_LYMST</name>
<protein>
    <recommendedName>
        <fullName evidence="1">C-type lectin domain-containing protein</fullName>
    </recommendedName>
</protein>
<dbReference type="PROSITE" id="PS50041">
    <property type="entry name" value="C_TYPE_LECTIN_2"/>
    <property type="match status" value="1"/>
</dbReference>
<dbReference type="Proteomes" id="UP001497497">
    <property type="component" value="Unassembled WGS sequence"/>
</dbReference>
<proteinExistence type="predicted"/>
<dbReference type="InterPro" id="IPR001304">
    <property type="entry name" value="C-type_lectin-like"/>
</dbReference>
<dbReference type="AlphaFoldDB" id="A0AAV2HMG7"/>
<gene>
    <name evidence="2" type="ORF">GSLYS_00008857001</name>
</gene>
<accession>A0AAV2HMG7</accession>
<dbReference type="CDD" id="cd00037">
    <property type="entry name" value="CLECT"/>
    <property type="match status" value="1"/>
</dbReference>
<dbReference type="InterPro" id="IPR016186">
    <property type="entry name" value="C-type_lectin-like/link_sf"/>
</dbReference>
<reference evidence="2 3" key="1">
    <citation type="submission" date="2024-04" db="EMBL/GenBank/DDBJ databases">
        <authorList>
            <consortium name="Genoscope - CEA"/>
            <person name="William W."/>
        </authorList>
    </citation>
    <scope>NUCLEOTIDE SEQUENCE [LARGE SCALE GENOMIC DNA]</scope>
</reference>
<evidence type="ECO:0000259" key="1">
    <source>
        <dbReference type="PROSITE" id="PS50041"/>
    </source>
</evidence>
<comment type="caution">
    <text evidence="2">The sequence shown here is derived from an EMBL/GenBank/DDBJ whole genome shotgun (WGS) entry which is preliminary data.</text>
</comment>
<dbReference type="Gene3D" id="3.10.100.10">
    <property type="entry name" value="Mannose-Binding Protein A, subunit A"/>
    <property type="match status" value="1"/>
</dbReference>
<feature type="non-terminal residue" evidence="2">
    <location>
        <position position="118"/>
    </location>
</feature>
<evidence type="ECO:0000313" key="3">
    <source>
        <dbReference type="Proteomes" id="UP001497497"/>
    </source>
</evidence>
<dbReference type="EMBL" id="CAXITT010000185">
    <property type="protein sequence ID" value="CAL1534897.1"/>
    <property type="molecule type" value="Genomic_DNA"/>
</dbReference>
<keyword evidence="3" id="KW-1185">Reference proteome</keyword>
<dbReference type="Pfam" id="PF00059">
    <property type="entry name" value="Lectin_C"/>
    <property type="match status" value="1"/>
</dbReference>
<evidence type="ECO:0000313" key="2">
    <source>
        <dbReference type="EMBL" id="CAL1534897.1"/>
    </source>
</evidence>
<organism evidence="2 3">
    <name type="scientific">Lymnaea stagnalis</name>
    <name type="common">Great pond snail</name>
    <name type="synonym">Helix stagnalis</name>
    <dbReference type="NCBI Taxonomy" id="6523"/>
    <lineage>
        <taxon>Eukaryota</taxon>
        <taxon>Metazoa</taxon>
        <taxon>Spiralia</taxon>
        <taxon>Lophotrochozoa</taxon>
        <taxon>Mollusca</taxon>
        <taxon>Gastropoda</taxon>
        <taxon>Heterobranchia</taxon>
        <taxon>Euthyneura</taxon>
        <taxon>Panpulmonata</taxon>
        <taxon>Hygrophila</taxon>
        <taxon>Lymnaeoidea</taxon>
        <taxon>Lymnaeidae</taxon>
        <taxon>Lymnaea</taxon>
    </lineage>
</organism>
<feature type="domain" description="C-type lectin" evidence="1">
    <location>
        <begin position="1"/>
        <end position="96"/>
    </location>
</feature>
<dbReference type="SUPFAM" id="SSF56436">
    <property type="entry name" value="C-type lectin-like"/>
    <property type="match status" value="1"/>
</dbReference>